<evidence type="ECO:0000256" key="3">
    <source>
        <dbReference type="ARBA" id="ARBA00022750"/>
    </source>
</evidence>
<accession>A0AAQ3XBB7</accession>
<dbReference type="InterPro" id="IPR054722">
    <property type="entry name" value="PolX-like_BBD"/>
</dbReference>
<evidence type="ECO:0000313" key="7">
    <source>
        <dbReference type="EMBL" id="WVZ92005.1"/>
    </source>
</evidence>
<dbReference type="Proteomes" id="UP001341281">
    <property type="component" value="Chromosome 09"/>
</dbReference>
<dbReference type="PROSITE" id="PS50994">
    <property type="entry name" value="INTEGRASE"/>
    <property type="match status" value="1"/>
</dbReference>
<dbReference type="GO" id="GO:0004190">
    <property type="term" value="F:aspartic-type endopeptidase activity"/>
    <property type="evidence" value="ECO:0007669"/>
    <property type="project" value="UniProtKB-KW"/>
</dbReference>
<dbReference type="Pfam" id="PF22936">
    <property type="entry name" value="Pol_BBD"/>
    <property type="match status" value="1"/>
</dbReference>
<dbReference type="InterPro" id="IPR043502">
    <property type="entry name" value="DNA/RNA_pol_sf"/>
</dbReference>
<keyword evidence="3" id="KW-0064">Aspartyl protease</keyword>
<keyword evidence="4" id="KW-0378">Hydrolase</keyword>
<gene>
    <name evidence="7" type="ORF">U9M48_038104</name>
</gene>
<evidence type="ECO:0000256" key="4">
    <source>
        <dbReference type="ARBA" id="ARBA00022801"/>
    </source>
</evidence>
<dbReference type="Pfam" id="PF13976">
    <property type="entry name" value="gag_pre-integrs"/>
    <property type="match status" value="1"/>
</dbReference>
<dbReference type="InterPro" id="IPR001584">
    <property type="entry name" value="Integrase_cat-core"/>
</dbReference>
<dbReference type="GO" id="GO:0046872">
    <property type="term" value="F:metal ion binding"/>
    <property type="evidence" value="ECO:0007669"/>
    <property type="project" value="UniProtKB-KW"/>
</dbReference>
<dbReference type="PANTHER" id="PTHR42648">
    <property type="entry name" value="TRANSPOSASE, PUTATIVE-RELATED"/>
    <property type="match status" value="1"/>
</dbReference>
<name>A0AAQ3XBB7_PASNO</name>
<evidence type="ECO:0000259" key="6">
    <source>
        <dbReference type="PROSITE" id="PS50994"/>
    </source>
</evidence>
<dbReference type="SUPFAM" id="SSF56672">
    <property type="entry name" value="DNA/RNA polymerases"/>
    <property type="match status" value="1"/>
</dbReference>
<dbReference type="InterPro" id="IPR012337">
    <property type="entry name" value="RNaseH-like_sf"/>
</dbReference>
<dbReference type="InterPro" id="IPR025724">
    <property type="entry name" value="GAG-pre-integrase_dom"/>
</dbReference>
<dbReference type="GO" id="GO:0003676">
    <property type="term" value="F:nucleic acid binding"/>
    <property type="evidence" value="ECO:0007669"/>
    <property type="project" value="InterPro"/>
</dbReference>
<keyword evidence="2" id="KW-0479">Metal-binding</keyword>
<reference evidence="7 8" key="1">
    <citation type="submission" date="2024-02" db="EMBL/GenBank/DDBJ databases">
        <title>High-quality chromosome-scale genome assembly of Pensacola bahiagrass (Paspalum notatum Flugge var. saurae).</title>
        <authorList>
            <person name="Vega J.M."/>
            <person name="Podio M."/>
            <person name="Orjuela J."/>
            <person name="Siena L.A."/>
            <person name="Pessino S.C."/>
            <person name="Combes M.C."/>
            <person name="Mariac C."/>
            <person name="Albertini E."/>
            <person name="Pupilli F."/>
            <person name="Ortiz J.P.A."/>
            <person name="Leblanc O."/>
        </authorList>
    </citation>
    <scope>NUCLEOTIDE SEQUENCE [LARGE SCALE GENOMIC DNA]</scope>
    <source>
        <strain evidence="7">R1</strain>
        <tissue evidence="7">Leaf</tissue>
    </source>
</reference>
<dbReference type="GO" id="GO:0015074">
    <property type="term" value="P:DNA integration"/>
    <property type="evidence" value="ECO:0007669"/>
    <property type="project" value="InterPro"/>
</dbReference>
<dbReference type="InterPro" id="IPR036397">
    <property type="entry name" value="RNaseH_sf"/>
</dbReference>
<proteinExistence type="predicted"/>
<evidence type="ECO:0000256" key="1">
    <source>
        <dbReference type="ARBA" id="ARBA00022670"/>
    </source>
</evidence>
<dbReference type="AlphaFoldDB" id="A0AAQ3XBB7"/>
<evidence type="ECO:0000313" key="8">
    <source>
        <dbReference type="Proteomes" id="UP001341281"/>
    </source>
</evidence>
<dbReference type="GO" id="GO:0006508">
    <property type="term" value="P:proteolysis"/>
    <property type="evidence" value="ECO:0007669"/>
    <property type="project" value="UniProtKB-KW"/>
</dbReference>
<keyword evidence="8" id="KW-1185">Reference proteome</keyword>
<feature type="compositionally biased region" description="Polar residues" evidence="5">
    <location>
        <begin position="148"/>
        <end position="168"/>
    </location>
</feature>
<keyword evidence="1" id="KW-0645">Protease</keyword>
<dbReference type="Gene3D" id="3.30.420.10">
    <property type="entry name" value="Ribonuclease H-like superfamily/Ribonuclease H"/>
    <property type="match status" value="1"/>
</dbReference>
<feature type="domain" description="Integrase catalytic" evidence="6">
    <location>
        <begin position="428"/>
        <end position="525"/>
    </location>
</feature>
<protein>
    <recommendedName>
        <fullName evidence="6">Integrase catalytic domain-containing protein</fullName>
    </recommendedName>
</protein>
<dbReference type="InterPro" id="IPR013103">
    <property type="entry name" value="RVT_2"/>
</dbReference>
<sequence length="1168" mass="129163">MSIDEYYSAFDRMMGALTSMVPECTVDPCPTHQFIEKFLTYIFYMDVRAEFDSLRMRLLQSSSTLTMSQALSNLLAEETRLKSMSIASGFSTSSVLMASQRYGTHKASSSEPCKHCGKTNHTSENCFSQHLEKLADFRARRAARAARSNSIGSQSRGSGSNGTGSQSRGSVSIAVASLATTSSPSWVLDSGASFHVTSDQSQLASCKPVMDGVSVQTADGTSCSITHQGSLCDSRFSVPNVSFVPQLSMNLLSVKQVTDLNCFGFDDSSCFVQDRQSGAMIGSGRCHKGSPSLYVLDTLRLPSPTMSPSHVSSTTLVSASSFAQWHHRLGHLCGSHLSNLIKSRYLSHTSVESNFNCKGCKLGKQIQLPYSSSVSHSARPFDLVHFDVWGRVLLLLFPRVVINIMSFLLMIILSFVHMVQTQFSTPIKVFHSDSGGEYLSDTFSTFLASKGTLAQLACPSAHAQNGVVERKHRHLIETAHTLLISSFVPSHFGGETVSTAVYLINRQPSFKLSSKCPSEVLFGTPPRYDHLHVFGCTCYVLLAPRERTKLTAQSVPRCYDPSSRRIRISRDVTFVENCPFFYNSSTHSSYSPIESTSFMCLPSFSSTGVTPSVLTPSTTSTSPPSIPVISIPVPPPSPPTPVPPTHSFSKPSVTQVYIYRPSSTTLANPDASPVGQRYNLRDLTVFGYPCVNVVVDEPSTYQEASSILEWQFAISEELVALDRTGTWDLVPLPSQVVPITSKWVFKIKTKSDGSIERYKARLAQGRDYDETFAPVAHMTIVRTLIVVAASSSWTILDVKNAFLHGDLHDEVYMQPPPGVHGPSGYVCRLRKALYGLKQAPPVGFSPSDHDPNLFIHLFPRGHTLLLLYVNDMLITGDDPDHISRVKQQLSEQFQMSDLGPLSYFLGIEVLQSAKGSYLSQSKYIKDLVARSGLSDRRTSVTHMDLHLKLSLSDGLPLEDPSRYRHVVGSLVYLTVTRPDIAHAVHILSQVVSAHTSVHYGHLLFVLRYLQGTSSQCLFYARDSPLHLHAYLDSDLGDPRRWQLYLDLVDRQNFVLLPPLYQKLYADFGISCDGPTPLHCDNTGAIWIAHDPVKHELTKHIGVDASFTRLTVIRRQLIYNMCPQNCRWKISSQRHRLKTSTGFTCLNSMFRIILFDLEFEGGGVKAHSS</sequence>
<dbReference type="InterPro" id="IPR039537">
    <property type="entry name" value="Retrotran_Ty1/copia-like"/>
</dbReference>
<evidence type="ECO:0000256" key="5">
    <source>
        <dbReference type="SAM" id="MobiDB-lite"/>
    </source>
</evidence>
<dbReference type="PANTHER" id="PTHR42648:SF26">
    <property type="entry name" value="INTEGRASE CATALYTIC DOMAIN-CONTAINING PROTEIN"/>
    <property type="match status" value="1"/>
</dbReference>
<dbReference type="Pfam" id="PF07727">
    <property type="entry name" value="RVT_2"/>
    <property type="match status" value="1"/>
</dbReference>
<evidence type="ECO:0000256" key="2">
    <source>
        <dbReference type="ARBA" id="ARBA00022723"/>
    </source>
</evidence>
<feature type="region of interest" description="Disordered" evidence="5">
    <location>
        <begin position="145"/>
        <end position="168"/>
    </location>
</feature>
<dbReference type="SUPFAM" id="SSF53098">
    <property type="entry name" value="Ribonuclease H-like"/>
    <property type="match status" value="1"/>
</dbReference>
<organism evidence="7 8">
    <name type="scientific">Paspalum notatum var. saurae</name>
    <dbReference type="NCBI Taxonomy" id="547442"/>
    <lineage>
        <taxon>Eukaryota</taxon>
        <taxon>Viridiplantae</taxon>
        <taxon>Streptophyta</taxon>
        <taxon>Embryophyta</taxon>
        <taxon>Tracheophyta</taxon>
        <taxon>Spermatophyta</taxon>
        <taxon>Magnoliopsida</taxon>
        <taxon>Liliopsida</taxon>
        <taxon>Poales</taxon>
        <taxon>Poaceae</taxon>
        <taxon>PACMAD clade</taxon>
        <taxon>Panicoideae</taxon>
        <taxon>Andropogonodae</taxon>
        <taxon>Paspaleae</taxon>
        <taxon>Paspalinae</taxon>
        <taxon>Paspalum</taxon>
    </lineage>
</organism>
<dbReference type="EMBL" id="CP144753">
    <property type="protein sequence ID" value="WVZ92005.1"/>
    <property type="molecule type" value="Genomic_DNA"/>
</dbReference>